<dbReference type="STRING" id="1051891.A0A0C3LKT5"/>
<dbReference type="SMART" id="SM01132">
    <property type="entry name" value="DIL"/>
    <property type="match status" value="1"/>
</dbReference>
<feature type="region of interest" description="Disordered" evidence="2">
    <location>
        <begin position="80"/>
        <end position="100"/>
    </location>
</feature>
<dbReference type="PROSITE" id="PS50405">
    <property type="entry name" value="GST_CTER"/>
    <property type="match status" value="1"/>
</dbReference>
<feature type="region of interest" description="Disordered" evidence="2">
    <location>
        <begin position="626"/>
        <end position="676"/>
    </location>
</feature>
<evidence type="ECO:0000313" key="5">
    <source>
        <dbReference type="EMBL" id="KIO34738.1"/>
    </source>
</evidence>
<dbReference type="InterPro" id="IPR010987">
    <property type="entry name" value="Glutathione-S-Trfase_C-like"/>
</dbReference>
<dbReference type="PANTHER" id="PTHR16027">
    <property type="entry name" value="DILUTE DOMAIN-CONTAINING PROTEIN YPR089W"/>
    <property type="match status" value="1"/>
</dbReference>
<evidence type="ECO:0000256" key="1">
    <source>
        <dbReference type="PROSITE-ProRule" id="PRU00023"/>
    </source>
</evidence>
<dbReference type="InterPro" id="IPR036282">
    <property type="entry name" value="Glutathione-S-Trfase_C_sf"/>
</dbReference>
<organism evidence="5 6">
    <name type="scientific">Tulasnella calospora MUT 4182</name>
    <dbReference type="NCBI Taxonomy" id="1051891"/>
    <lineage>
        <taxon>Eukaryota</taxon>
        <taxon>Fungi</taxon>
        <taxon>Dikarya</taxon>
        <taxon>Basidiomycota</taxon>
        <taxon>Agaricomycotina</taxon>
        <taxon>Agaricomycetes</taxon>
        <taxon>Cantharellales</taxon>
        <taxon>Tulasnellaceae</taxon>
        <taxon>Tulasnella</taxon>
    </lineage>
</organism>
<dbReference type="InterPro" id="IPR052072">
    <property type="entry name" value="Vascular_dev_regulator"/>
</dbReference>
<evidence type="ECO:0000259" key="3">
    <source>
        <dbReference type="PROSITE" id="PS50405"/>
    </source>
</evidence>
<dbReference type="InterPro" id="IPR054416">
    <property type="entry name" value="GST_UstS-like_C"/>
</dbReference>
<dbReference type="SUPFAM" id="SSF52833">
    <property type="entry name" value="Thioredoxin-like"/>
    <property type="match status" value="1"/>
</dbReference>
<dbReference type="SUPFAM" id="SSF47616">
    <property type="entry name" value="GST C-terminal domain-like"/>
    <property type="match status" value="1"/>
</dbReference>
<feature type="region of interest" description="Disordered" evidence="2">
    <location>
        <begin position="522"/>
        <end position="548"/>
    </location>
</feature>
<dbReference type="Gene3D" id="1.25.40.20">
    <property type="entry name" value="Ankyrin repeat-containing domain"/>
    <property type="match status" value="1"/>
</dbReference>
<proteinExistence type="predicted"/>
<feature type="compositionally biased region" description="Basic residues" evidence="2">
    <location>
        <begin position="82"/>
        <end position="100"/>
    </location>
</feature>
<keyword evidence="1" id="KW-0040">ANK repeat</keyword>
<keyword evidence="6" id="KW-1185">Reference proteome</keyword>
<dbReference type="PROSITE" id="PS50088">
    <property type="entry name" value="ANK_REPEAT"/>
    <property type="match status" value="1"/>
</dbReference>
<dbReference type="AlphaFoldDB" id="A0A0C3LKT5"/>
<feature type="compositionally biased region" description="Polar residues" evidence="2">
    <location>
        <begin position="411"/>
        <end position="423"/>
    </location>
</feature>
<feature type="compositionally biased region" description="Low complexity" evidence="2">
    <location>
        <begin position="647"/>
        <end position="671"/>
    </location>
</feature>
<feature type="region of interest" description="Disordered" evidence="2">
    <location>
        <begin position="729"/>
        <end position="808"/>
    </location>
</feature>
<evidence type="ECO:0000256" key="2">
    <source>
        <dbReference type="SAM" id="MobiDB-lite"/>
    </source>
</evidence>
<dbReference type="HOGENOM" id="CLU_274532_0_0_1"/>
<feature type="compositionally biased region" description="Polar residues" evidence="2">
    <location>
        <begin position="346"/>
        <end position="361"/>
    </location>
</feature>
<sequence length="1167" mass="130040">MTETPVAGWTPLHFAALHAPPTLVSYLLTHAASPLSKSHRGLTPLDVITAYEEMPTRADIAFLLEQAMRERGWYGSEIDRRRERKKRRKEMREQKMRRRRQEWGQIGHVLSLPEEWWGEDHDDTASIESESESDSDEEKSDEEEEPTPYTPTHDHDSILVFSLSNLPQLLDSLISNVTPILKPLSKRTAPANGLYYLARFAAVWCDNDWVEEVVIGAVDKIEETVHAKPEDLAHLAFWLFNTTTFLHLLRCDHQVNAICEELELFELLEEMINAVFVFVIRVVEKRIDPLIDTALLDHSPLASEFDSVKFEDEWNFFRSLTSGRKKTTPASPPQTKASPSPPVPQSPTFKSSGNETNGRPASSSISERSSIIKPFASLRFSRATASVSSITSITSTTTVPNRDVPTPPPTSNQIPNNPNGPSPATVTSILTALHTLLSLYGINPALIVQANSQIFYWTSSELFNRLISRKRYLCRSRAMQVGMNVGVLEEWVARIGLPRGISSHFTPVRQLLSWLQRQREQDEELPSSSSEEAVNDAASRSSDSKTRERDEMQLLIDNLFDPDHPKSEWTAPKPPEALGELMNSRYMIPLIFPSDPALIVASSSSDALHPPAIYTAGMDSATILPVTPGPAGKSGTGSLAMLRKTDSSQSRSSSRASHTSHASVSSMSSVSRGPMRWTDQGKKIREVDVDLLDLVGGFTQTEWHAFGVRFLNAAPDMTVDVRQSISGEWHDIPEPEPQEGGQSASLEAADDDPQTTPSTSRTVNVIPDESPEPSESQEPSDARSLYSFKSGRSHLTPNPTRPTAEKRRSLQWIMDKYDMPENLSRESLGHVGGVSLSCTRHLALSVSRTPSLQRPSVDDVCKMSRLSSTCISRIAHIKGHLDSSPIRGGATVANPLILYDIKSKLSGGMGWSAFHFDVIRPPSRMFGRLGKYRLRIFVLNYKQIPYKTIWVSYGDIEPTLKSLGFQSSAISRTGKEFFTLPVISDPSPEPGGEPTLVVDSQVIAEYLDSKYPERPLLPEGTKALQAMFLKWTQTNLLPHFIQLVVPQVTGILDDPGAEYFNRTREKMFGKKLTDICVGEERTVSLAALEKELATLDGHIARNGGGDFLMGTIPSYADILLCSFFMWAKRVPTTRDPGFKTVFEIIKGWHGGRWERLQTWSEQFAEEN</sequence>
<feature type="compositionally biased region" description="Acidic residues" evidence="2">
    <location>
        <begin position="129"/>
        <end position="146"/>
    </location>
</feature>
<dbReference type="PANTHER" id="PTHR16027:SF6">
    <property type="entry name" value="DILUTE DOMAIN-CONTAINING PROTEIN"/>
    <property type="match status" value="1"/>
</dbReference>
<feature type="repeat" description="ANK" evidence="1">
    <location>
        <begin position="7"/>
        <end position="39"/>
    </location>
</feature>
<evidence type="ECO:0000313" key="6">
    <source>
        <dbReference type="Proteomes" id="UP000054248"/>
    </source>
</evidence>
<gene>
    <name evidence="5" type="ORF">M407DRAFT_3358</name>
</gene>
<feature type="region of interest" description="Disordered" evidence="2">
    <location>
        <begin position="323"/>
        <end position="367"/>
    </location>
</feature>
<dbReference type="Gene3D" id="3.40.30.10">
    <property type="entry name" value="Glutaredoxin"/>
    <property type="match status" value="1"/>
</dbReference>
<dbReference type="Proteomes" id="UP000054248">
    <property type="component" value="Unassembled WGS sequence"/>
</dbReference>
<dbReference type="GO" id="GO:0051020">
    <property type="term" value="F:GTPase binding"/>
    <property type="evidence" value="ECO:0007669"/>
    <property type="project" value="TreeGrafter"/>
</dbReference>
<evidence type="ECO:0008006" key="7">
    <source>
        <dbReference type="Google" id="ProtNLM"/>
    </source>
</evidence>
<name>A0A0C3LKT5_9AGAM</name>
<dbReference type="OrthoDB" id="426293at2759"/>
<dbReference type="Gene3D" id="1.20.1050.10">
    <property type="match status" value="1"/>
</dbReference>
<evidence type="ECO:0000259" key="4">
    <source>
        <dbReference type="PROSITE" id="PS51126"/>
    </source>
</evidence>
<dbReference type="InterPro" id="IPR002710">
    <property type="entry name" value="Dilute_dom"/>
</dbReference>
<feature type="region of interest" description="Disordered" evidence="2">
    <location>
        <begin position="391"/>
        <end position="423"/>
    </location>
</feature>
<dbReference type="SUPFAM" id="SSF48403">
    <property type="entry name" value="Ankyrin repeat"/>
    <property type="match status" value="1"/>
</dbReference>
<dbReference type="Pfam" id="PF01843">
    <property type="entry name" value="DIL"/>
    <property type="match status" value="1"/>
</dbReference>
<feature type="compositionally biased region" description="Polar residues" evidence="2">
    <location>
        <begin position="754"/>
        <end position="763"/>
    </location>
</feature>
<dbReference type="EMBL" id="KN822942">
    <property type="protein sequence ID" value="KIO34738.1"/>
    <property type="molecule type" value="Genomic_DNA"/>
</dbReference>
<dbReference type="PROSITE" id="PS50297">
    <property type="entry name" value="ANK_REP_REGION"/>
    <property type="match status" value="1"/>
</dbReference>
<reference evidence="6" key="2">
    <citation type="submission" date="2015-01" db="EMBL/GenBank/DDBJ databases">
        <title>Evolutionary Origins and Diversification of the Mycorrhizal Mutualists.</title>
        <authorList>
            <consortium name="DOE Joint Genome Institute"/>
            <consortium name="Mycorrhizal Genomics Consortium"/>
            <person name="Kohler A."/>
            <person name="Kuo A."/>
            <person name="Nagy L.G."/>
            <person name="Floudas D."/>
            <person name="Copeland A."/>
            <person name="Barry K.W."/>
            <person name="Cichocki N."/>
            <person name="Veneault-Fourrey C."/>
            <person name="LaButti K."/>
            <person name="Lindquist E.A."/>
            <person name="Lipzen A."/>
            <person name="Lundell T."/>
            <person name="Morin E."/>
            <person name="Murat C."/>
            <person name="Riley R."/>
            <person name="Ohm R."/>
            <person name="Sun H."/>
            <person name="Tunlid A."/>
            <person name="Henrissat B."/>
            <person name="Grigoriev I.V."/>
            <person name="Hibbett D.S."/>
            <person name="Martin F."/>
        </authorList>
    </citation>
    <scope>NUCLEOTIDE SEQUENCE [LARGE SCALE GENOMIC DNA]</scope>
    <source>
        <strain evidence="6">MUT 4182</strain>
    </source>
</reference>
<reference evidence="5 6" key="1">
    <citation type="submission" date="2014-04" db="EMBL/GenBank/DDBJ databases">
        <authorList>
            <consortium name="DOE Joint Genome Institute"/>
            <person name="Kuo A."/>
            <person name="Girlanda M."/>
            <person name="Perotto S."/>
            <person name="Kohler A."/>
            <person name="Nagy L.G."/>
            <person name="Floudas D."/>
            <person name="Copeland A."/>
            <person name="Barry K.W."/>
            <person name="Cichocki N."/>
            <person name="Veneault-Fourrey C."/>
            <person name="LaButti K."/>
            <person name="Lindquist E.A."/>
            <person name="Lipzen A."/>
            <person name="Lundell T."/>
            <person name="Morin E."/>
            <person name="Murat C."/>
            <person name="Sun H."/>
            <person name="Tunlid A."/>
            <person name="Henrissat B."/>
            <person name="Grigoriev I.V."/>
            <person name="Hibbett D.S."/>
            <person name="Martin F."/>
            <person name="Nordberg H.P."/>
            <person name="Cantor M.N."/>
            <person name="Hua S.X."/>
        </authorList>
    </citation>
    <scope>NUCLEOTIDE SEQUENCE [LARGE SCALE GENOMIC DNA]</scope>
    <source>
        <strain evidence="5 6">MUT 4182</strain>
    </source>
</reference>
<protein>
    <recommendedName>
        <fullName evidence="7">GST N-terminal domain-containing protein</fullName>
    </recommendedName>
</protein>
<dbReference type="PROSITE" id="PS51126">
    <property type="entry name" value="DILUTE"/>
    <property type="match status" value="1"/>
</dbReference>
<feature type="region of interest" description="Disordered" evidence="2">
    <location>
        <begin position="121"/>
        <end position="155"/>
    </location>
</feature>
<dbReference type="Pfam" id="PF22041">
    <property type="entry name" value="GST_C_7"/>
    <property type="match status" value="1"/>
</dbReference>
<accession>A0A0C3LKT5</accession>
<dbReference type="InterPro" id="IPR036249">
    <property type="entry name" value="Thioredoxin-like_sf"/>
</dbReference>
<dbReference type="InterPro" id="IPR002110">
    <property type="entry name" value="Ankyrin_rpt"/>
</dbReference>
<feature type="domain" description="GST C-terminal" evidence="3">
    <location>
        <begin position="1018"/>
        <end position="1167"/>
    </location>
</feature>
<feature type="domain" description="Dilute" evidence="4">
    <location>
        <begin position="215"/>
        <end position="589"/>
    </location>
</feature>
<dbReference type="InterPro" id="IPR036770">
    <property type="entry name" value="Ankyrin_rpt-contain_sf"/>
</dbReference>